<evidence type="ECO:0000256" key="1">
    <source>
        <dbReference type="SAM" id="MobiDB-lite"/>
    </source>
</evidence>
<evidence type="ECO:0000313" key="2">
    <source>
        <dbReference type="EMBL" id="EOA90696.1"/>
    </source>
</evidence>
<dbReference type="RefSeq" id="XP_008021203.1">
    <property type="nucleotide sequence ID" value="XM_008023012.1"/>
</dbReference>
<sequence>MDLVNAQQPLHIPGIGFQVFHYRHDIFTPGIPPMAHHIGVFTSLAHAQEAARFEFERVLAEYLTHGYYGRCFNEIDLNLRGLITAYVDIVEHGRVLRREVYLNEFHITTVDVWDPTWDAEVRRVGENMLFNGLRSGHVIYEKADGAAASTAMSHEPVGPVAPTFELPEPHRILEREAKSVPFGVQHEEERSPEWARTRIPIFTRRDDAPFRRPGDAPYADRMPFSPPPPKSPVPPSLQQSNEPVTSKGMWLDGLGIWIPAVRYQDE</sequence>
<dbReference type="EMBL" id="KB908482">
    <property type="protein sequence ID" value="EOA90696.1"/>
    <property type="molecule type" value="Genomic_DNA"/>
</dbReference>
<feature type="compositionally biased region" description="Pro residues" evidence="1">
    <location>
        <begin position="224"/>
        <end position="235"/>
    </location>
</feature>
<gene>
    <name evidence="2" type="ORF">SETTUDRAFT_24833</name>
</gene>
<dbReference type="OrthoDB" id="3683963at2759"/>
<dbReference type="Proteomes" id="UP000016935">
    <property type="component" value="Unassembled WGS sequence"/>
</dbReference>
<feature type="region of interest" description="Disordered" evidence="1">
    <location>
        <begin position="205"/>
        <end position="246"/>
    </location>
</feature>
<organism evidence="2 3">
    <name type="scientific">Exserohilum turcicum (strain 28A)</name>
    <name type="common">Northern leaf blight fungus</name>
    <name type="synonym">Setosphaeria turcica</name>
    <dbReference type="NCBI Taxonomy" id="671987"/>
    <lineage>
        <taxon>Eukaryota</taxon>
        <taxon>Fungi</taxon>
        <taxon>Dikarya</taxon>
        <taxon>Ascomycota</taxon>
        <taxon>Pezizomycotina</taxon>
        <taxon>Dothideomycetes</taxon>
        <taxon>Pleosporomycetidae</taxon>
        <taxon>Pleosporales</taxon>
        <taxon>Pleosporineae</taxon>
        <taxon>Pleosporaceae</taxon>
        <taxon>Exserohilum</taxon>
    </lineage>
</organism>
<feature type="compositionally biased region" description="Basic and acidic residues" evidence="1">
    <location>
        <begin position="205"/>
        <end position="214"/>
    </location>
</feature>
<accession>R0J1R9</accession>
<protein>
    <submittedName>
        <fullName evidence="2">Uncharacterized protein</fullName>
    </submittedName>
</protein>
<keyword evidence="3" id="KW-1185">Reference proteome</keyword>
<reference evidence="2 3" key="2">
    <citation type="journal article" date="2013" name="PLoS Genet.">
        <title>Comparative genome structure, secondary metabolite, and effector coding capacity across Cochliobolus pathogens.</title>
        <authorList>
            <person name="Condon B.J."/>
            <person name="Leng Y."/>
            <person name="Wu D."/>
            <person name="Bushley K.E."/>
            <person name="Ohm R.A."/>
            <person name="Otillar R."/>
            <person name="Martin J."/>
            <person name="Schackwitz W."/>
            <person name="Grimwood J."/>
            <person name="MohdZainudin N."/>
            <person name="Xue C."/>
            <person name="Wang R."/>
            <person name="Manning V.A."/>
            <person name="Dhillon B."/>
            <person name="Tu Z.J."/>
            <person name="Steffenson B.J."/>
            <person name="Salamov A."/>
            <person name="Sun H."/>
            <person name="Lowry S."/>
            <person name="LaButti K."/>
            <person name="Han J."/>
            <person name="Copeland A."/>
            <person name="Lindquist E."/>
            <person name="Barry K."/>
            <person name="Schmutz J."/>
            <person name="Baker S.E."/>
            <person name="Ciuffetti L.M."/>
            <person name="Grigoriev I.V."/>
            <person name="Zhong S."/>
            <person name="Turgeon B.G."/>
        </authorList>
    </citation>
    <scope>NUCLEOTIDE SEQUENCE [LARGE SCALE GENOMIC DNA]</scope>
    <source>
        <strain evidence="3">28A</strain>
    </source>
</reference>
<proteinExistence type="predicted"/>
<reference evidence="2 3" key="1">
    <citation type="journal article" date="2012" name="PLoS Pathog.">
        <title>Diverse lifestyles and strategies of plant pathogenesis encoded in the genomes of eighteen Dothideomycetes fungi.</title>
        <authorList>
            <person name="Ohm R.A."/>
            <person name="Feau N."/>
            <person name="Henrissat B."/>
            <person name="Schoch C.L."/>
            <person name="Horwitz B.A."/>
            <person name="Barry K.W."/>
            <person name="Condon B.J."/>
            <person name="Copeland A.C."/>
            <person name="Dhillon B."/>
            <person name="Glaser F."/>
            <person name="Hesse C.N."/>
            <person name="Kosti I."/>
            <person name="LaButti K."/>
            <person name="Lindquist E.A."/>
            <person name="Lucas S."/>
            <person name="Salamov A.A."/>
            <person name="Bradshaw R.E."/>
            <person name="Ciuffetti L."/>
            <person name="Hamelin R.C."/>
            <person name="Kema G.H.J."/>
            <person name="Lawrence C."/>
            <person name="Scott J.A."/>
            <person name="Spatafora J.W."/>
            <person name="Turgeon B.G."/>
            <person name="de Wit P.J.G.M."/>
            <person name="Zhong S."/>
            <person name="Goodwin S.B."/>
            <person name="Grigoriev I.V."/>
        </authorList>
    </citation>
    <scope>NUCLEOTIDE SEQUENCE [LARGE SCALE GENOMIC DNA]</scope>
    <source>
        <strain evidence="3">28A</strain>
    </source>
</reference>
<dbReference type="eggNOG" id="ENOG502TC78">
    <property type="taxonomic scope" value="Eukaryota"/>
</dbReference>
<name>R0J1R9_EXST2</name>
<dbReference type="GeneID" id="19402841"/>
<dbReference type="AlphaFoldDB" id="R0J1R9"/>
<dbReference type="HOGENOM" id="CLU_1255868_0_0_1"/>
<evidence type="ECO:0000313" key="3">
    <source>
        <dbReference type="Proteomes" id="UP000016935"/>
    </source>
</evidence>